<dbReference type="InterPro" id="IPR036691">
    <property type="entry name" value="Endo/exonu/phosph_ase_sf"/>
</dbReference>
<dbReference type="InterPro" id="IPR005135">
    <property type="entry name" value="Endo/exonuclease/phosphatase"/>
</dbReference>
<dbReference type="SUPFAM" id="SSF56219">
    <property type="entry name" value="DNase I-like"/>
    <property type="match status" value="1"/>
</dbReference>
<proteinExistence type="predicted"/>
<feature type="transmembrane region" description="Helical" evidence="1">
    <location>
        <begin position="78"/>
        <end position="105"/>
    </location>
</feature>
<accession>A0ABY5MLV3</accession>
<dbReference type="EMBL" id="CP030941">
    <property type="protein sequence ID" value="UUP18953.1"/>
    <property type="molecule type" value="Genomic_DNA"/>
</dbReference>
<gene>
    <name evidence="3" type="ORF">NTH_03439</name>
</gene>
<keyword evidence="1" id="KW-0812">Transmembrane</keyword>
<evidence type="ECO:0000313" key="3">
    <source>
        <dbReference type="EMBL" id="UUP18953.1"/>
    </source>
</evidence>
<evidence type="ECO:0000256" key="1">
    <source>
        <dbReference type="SAM" id="Phobius"/>
    </source>
</evidence>
<feature type="transmembrane region" description="Helical" evidence="1">
    <location>
        <begin position="21"/>
        <end position="41"/>
    </location>
</feature>
<feature type="domain" description="Endonuclease/exonuclease/phosphatase" evidence="2">
    <location>
        <begin position="118"/>
        <end position="319"/>
    </location>
</feature>
<feature type="transmembrane region" description="Helical" evidence="1">
    <location>
        <begin position="53"/>
        <end position="71"/>
    </location>
</feature>
<keyword evidence="1" id="KW-1133">Transmembrane helix</keyword>
<reference evidence="3 4" key="1">
    <citation type="submission" date="2018-07" db="EMBL/GenBank/DDBJ databases">
        <title>Genome sequence of Nitratireductor thuwali#1536.</title>
        <authorList>
            <person name="Michoud G."/>
            <person name="Merlino G."/>
            <person name="Sefrji F.O."/>
            <person name="Daffonchio D."/>
        </authorList>
    </citation>
    <scope>NUCLEOTIDE SEQUENCE [LARGE SCALE GENOMIC DNA]</scope>
    <source>
        <strain evidence="4">Nit1536</strain>
    </source>
</reference>
<evidence type="ECO:0000259" key="2">
    <source>
        <dbReference type="Pfam" id="PF03372"/>
    </source>
</evidence>
<protein>
    <recommendedName>
        <fullName evidence="2">Endonuclease/exonuclease/phosphatase domain-containing protein</fullName>
    </recommendedName>
</protein>
<keyword evidence="4" id="KW-1185">Reference proteome</keyword>
<dbReference type="RefSeq" id="WP_338531141.1">
    <property type="nucleotide sequence ID" value="NZ_CP030941.1"/>
</dbReference>
<dbReference type="Pfam" id="PF03372">
    <property type="entry name" value="Exo_endo_phos"/>
    <property type="match status" value="1"/>
</dbReference>
<evidence type="ECO:0000313" key="4">
    <source>
        <dbReference type="Proteomes" id="UP001342418"/>
    </source>
</evidence>
<organism evidence="3 4">
    <name type="scientific">Nitratireductor thuwali</name>
    <dbReference type="NCBI Taxonomy" id="2267699"/>
    <lineage>
        <taxon>Bacteria</taxon>
        <taxon>Pseudomonadati</taxon>
        <taxon>Pseudomonadota</taxon>
        <taxon>Alphaproteobacteria</taxon>
        <taxon>Hyphomicrobiales</taxon>
        <taxon>Phyllobacteriaceae</taxon>
        <taxon>Nitratireductor</taxon>
    </lineage>
</organism>
<dbReference type="Gene3D" id="3.60.10.10">
    <property type="entry name" value="Endonuclease/exonuclease/phosphatase"/>
    <property type="match status" value="1"/>
</dbReference>
<sequence length="351" mass="37920">MAETAEAGGASELRGHRRWACPLLAIAAMAATLPLVAGYWGALHPAFDALVHFRFHLAALVALLALPLLFFRGWRQIALMALVLSAGAVGSTLTYGGGGLAVAAVSQEPSARYRLLHLNLRYDNATPKAVLSLIGHSNADVVVLTEVSDMWRAELAFIEGAYPHRIVCRARAHIGGVAILSRRPFRHPAATACLDRGSMATASISLGGNTITVAALHLGWPWPFDQHEHVNRVRPALASLGPTAILAGDFNASPWSVTTRMVEAAGGLTAPRWVGPTWLKRPLPDFLRRYAGLPIDHILTKGRVRTLSIERLEDVGSDHLPVLMSFEIEPGSEEQPIMQARTSVKQSYIPE</sequence>
<name>A0ABY5MLV3_9HYPH</name>
<keyword evidence="1" id="KW-0472">Membrane</keyword>
<dbReference type="Proteomes" id="UP001342418">
    <property type="component" value="Chromosome"/>
</dbReference>